<dbReference type="AlphaFoldDB" id="R0I766"/>
<evidence type="ECO:0000256" key="8">
    <source>
        <dbReference type="PROSITE-ProRule" id="PRU00108"/>
    </source>
</evidence>
<feature type="domain" description="Homeobox" evidence="9">
    <location>
        <begin position="221"/>
        <end position="262"/>
    </location>
</feature>
<comment type="similarity">
    <text evidence="2">Belongs to the TALE/BELL homeobox family.</text>
</comment>
<evidence type="ECO:0000256" key="5">
    <source>
        <dbReference type="ARBA" id="ARBA00023155"/>
    </source>
</evidence>
<keyword evidence="4 8" id="KW-0238">DNA-binding</keyword>
<dbReference type="OrthoDB" id="10056939at2759"/>
<dbReference type="Proteomes" id="UP000029121">
    <property type="component" value="Unassembled WGS sequence"/>
</dbReference>
<proteinExistence type="inferred from homology"/>
<organism evidence="10 11">
    <name type="scientific">Capsella rubella</name>
    <dbReference type="NCBI Taxonomy" id="81985"/>
    <lineage>
        <taxon>Eukaryota</taxon>
        <taxon>Viridiplantae</taxon>
        <taxon>Streptophyta</taxon>
        <taxon>Embryophyta</taxon>
        <taxon>Tracheophyta</taxon>
        <taxon>Spermatophyta</taxon>
        <taxon>Magnoliopsida</taxon>
        <taxon>eudicotyledons</taxon>
        <taxon>Gunneridae</taxon>
        <taxon>Pentapetalae</taxon>
        <taxon>rosids</taxon>
        <taxon>malvids</taxon>
        <taxon>Brassicales</taxon>
        <taxon>Brassicaceae</taxon>
        <taxon>Camelineae</taxon>
        <taxon>Capsella</taxon>
    </lineage>
</organism>
<evidence type="ECO:0000256" key="4">
    <source>
        <dbReference type="ARBA" id="ARBA00023125"/>
    </source>
</evidence>
<name>R0I766_9BRAS</name>
<keyword evidence="11" id="KW-1185">Reference proteome</keyword>
<keyword evidence="5 8" id="KW-0371">Homeobox</keyword>
<feature type="DNA-binding region" description="Homeobox" evidence="8">
    <location>
        <begin position="223"/>
        <end position="263"/>
    </location>
</feature>
<sequence length="289" mass="32841">MDEFRVRHECSSLRGTLLDSRYAKAVQCLVEEVIDIGGRDVELCNDILIQQMFPGRRRSGFGLSSEIKSELCSAGFMSLPENHEIHIKITKLLSLLQQVEERFDMYCNQLEQVISSFEEIAGDGSSKVYTGLALQAMTRHFGSLEEAIISQLNSVRRRFIISQQDVPKIISSGLSQLSLFDGNTSSSLQRLGLVQGPQRHAWKPIRGLPETSVAILRAWLFQHFLHPYPNEAEKLVLASQTGLSKNQVSNWFINARVRLWKPMIEEMYREEFGDSSDESMQREANDDSN</sequence>
<dbReference type="Pfam" id="PF07526">
    <property type="entry name" value="POX"/>
    <property type="match status" value="1"/>
</dbReference>
<dbReference type="SUPFAM" id="SSF46689">
    <property type="entry name" value="Homeodomain-like"/>
    <property type="match status" value="1"/>
</dbReference>
<evidence type="ECO:0000256" key="3">
    <source>
        <dbReference type="ARBA" id="ARBA00023015"/>
    </source>
</evidence>
<dbReference type="Pfam" id="PF05920">
    <property type="entry name" value="Homeobox_KN"/>
    <property type="match status" value="1"/>
</dbReference>
<evidence type="ECO:0000256" key="7">
    <source>
        <dbReference type="ARBA" id="ARBA00023242"/>
    </source>
</evidence>
<dbReference type="InterPro" id="IPR009057">
    <property type="entry name" value="Homeodomain-like_sf"/>
</dbReference>
<dbReference type="STRING" id="81985.R0I766"/>
<protein>
    <recommendedName>
        <fullName evidence="9">Homeobox domain-containing protein</fullName>
    </recommendedName>
</protein>
<dbReference type="GO" id="GO:0006355">
    <property type="term" value="P:regulation of DNA-templated transcription"/>
    <property type="evidence" value="ECO:0007669"/>
    <property type="project" value="InterPro"/>
</dbReference>
<dbReference type="InterPro" id="IPR006563">
    <property type="entry name" value="POX_dom"/>
</dbReference>
<evidence type="ECO:0000256" key="1">
    <source>
        <dbReference type="ARBA" id="ARBA00004123"/>
    </source>
</evidence>
<dbReference type="PROSITE" id="PS50071">
    <property type="entry name" value="HOMEOBOX_2"/>
    <property type="match status" value="1"/>
</dbReference>
<dbReference type="GO" id="GO:0005634">
    <property type="term" value="C:nucleus"/>
    <property type="evidence" value="ECO:0007669"/>
    <property type="project" value="UniProtKB-SubCell"/>
</dbReference>
<accession>R0I766</accession>
<keyword evidence="7 8" id="KW-0539">Nucleus</keyword>
<gene>
    <name evidence="10" type="ORF">CARUB_v10021397mg</name>
</gene>
<dbReference type="CDD" id="cd00086">
    <property type="entry name" value="homeodomain"/>
    <property type="match status" value="1"/>
</dbReference>
<evidence type="ECO:0000313" key="10">
    <source>
        <dbReference type="EMBL" id="EOA33905.1"/>
    </source>
</evidence>
<dbReference type="SMART" id="SM00574">
    <property type="entry name" value="POX"/>
    <property type="match status" value="1"/>
</dbReference>
<dbReference type="SMART" id="SM00389">
    <property type="entry name" value="HOX"/>
    <property type="match status" value="1"/>
</dbReference>
<dbReference type="Gene3D" id="1.10.10.60">
    <property type="entry name" value="Homeodomain-like"/>
    <property type="match status" value="1"/>
</dbReference>
<dbReference type="GO" id="GO:0003677">
    <property type="term" value="F:DNA binding"/>
    <property type="evidence" value="ECO:0007669"/>
    <property type="project" value="UniProtKB-UniRule"/>
</dbReference>
<keyword evidence="6" id="KW-0804">Transcription</keyword>
<dbReference type="eggNOG" id="KOG0773">
    <property type="taxonomic scope" value="Eukaryota"/>
</dbReference>
<dbReference type="EMBL" id="KB870806">
    <property type="protein sequence ID" value="EOA33905.1"/>
    <property type="molecule type" value="Genomic_DNA"/>
</dbReference>
<comment type="subcellular location">
    <subcellularLocation>
        <location evidence="1 8">Nucleus</location>
    </subcellularLocation>
</comment>
<evidence type="ECO:0000313" key="11">
    <source>
        <dbReference type="Proteomes" id="UP000029121"/>
    </source>
</evidence>
<reference evidence="11" key="1">
    <citation type="journal article" date="2013" name="Nat. Genet.">
        <title>The Capsella rubella genome and the genomic consequences of rapid mating system evolution.</title>
        <authorList>
            <person name="Slotte T."/>
            <person name="Hazzouri K.M."/>
            <person name="Agren J.A."/>
            <person name="Koenig D."/>
            <person name="Maumus F."/>
            <person name="Guo Y.L."/>
            <person name="Steige K."/>
            <person name="Platts A.E."/>
            <person name="Escobar J.S."/>
            <person name="Newman L.K."/>
            <person name="Wang W."/>
            <person name="Mandakova T."/>
            <person name="Vello E."/>
            <person name="Smith L.M."/>
            <person name="Henz S.R."/>
            <person name="Steffen J."/>
            <person name="Takuno S."/>
            <person name="Brandvain Y."/>
            <person name="Coop G."/>
            <person name="Andolfatto P."/>
            <person name="Hu T.T."/>
            <person name="Blanchette M."/>
            <person name="Clark R.M."/>
            <person name="Quesneville H."/>
            <person name="Nordborg M."/>
            <person name="Gaut B.S."/>
            <person name="Lysak M.A."/>
            <person name="Jenkins J."/>
            <person name="Grimwood J."/>
            <person name="Chapman J."/>
            <person name="Prochnik S."/>
            <person name="Shu S."/>
            <person name="Rokhsar D."/>
            <person name="Schmutz J."/>
            <person name="Weigel D."/>
            <person name="Wright S.I."/>
        </authorList>
    </citation>
    <scope>NUCLEOTIDE SEQUENCE [LARGE SCALE GENOMIC DNA]</scope>
    <source>
        <strain evidence="11">cv. Monte Gargano</strain>
    </source>
</reference>
<dbReference type="PANTHER" id="PTHR11850">
    <property type="entry name" value="HOMEOBOX PROTEIN TRANSCRIPTION FACTORS"/>
    <property type="match status" value="1"/>
</dbReference>
<evidence type="ECO:0000256" key="6">
    <source>
        <dbReference type="ARBA" id="ARBA00023163"/>
    </source>
</evidence>
<dbReference type="KEGG" id="crb:17896525"/>
<dbReference type="InterPro" id="IPR008422">
    <property type="entry name" value="KN_HD"/>
</dbReference>
<evidence type="ECO:0000256" key="2">
    <source>
        <dbReference type="ARBA" id="ARBA00006454"/>
    </source>
</evidence>
<dbReference type="InterPro" id="IPR001356">
    <property type="entry name" value="HD"/>
</dbReference>
<keyword evidence="3" id="KW-0805">Transcription regulation</keyword>
<dbReference type="InterPro" id="IPR050224">
    <property type="entry name" value="TALE_homeobox"/>
</dbReference>
<evidence type="ECO:0000259" key="9">
    <source>
        <dbReference type="PROSITE" id="PS50071"/>
    </source>
</evidence>